<keyword evidence="3" id="KW-1185">Reference proteome</keyword>
<reference evidence="2" key="1">
    <citation type="submission" date="2022-03" db="EMBL/GenBank/DDBJ databases">
        <title>Genomic analyses of argali, domestic sheep and their hybrids provide insights into chromosomal evolution, heterosis and genetic basis of agronomic traits.</title>
        <authorList>
            <person name="Li M."/>
        </authorList>
    </citation>
    <scope>NUCLEOTIDE SEQUENCE</scope>
    <source>
        <strain evidence="2">CAU-MHL-2022a</strain>
        <tissue evidence="2">Skin</tissue>
    </source>
</reference>
<proteinExistence type="predicted"/>
<comment type="caution">
    <text evidence="2">The sequence shown here is derived from an EMBL/GenBank/DDBJ whole genome shotgun (WGS) entry which is preliminary data.</text>
</comment>
<feature type="compositionally biased region" description="Basic and acidic residues" evidence="1">
    <location>
        <begin position="252"/>
        <end position="261"/>
    </location>
</feature>
<name>A0AAD4TTG6_OVIAM</name>
<feature type="compositionally biased region" description="Polar residues" evidence="1">
    <location>
        <begin position="232"/>
        <end position="243"/>
    </location>
</feature>
<dbReference type="EMBL" id="JAKZEL010000019">
    <property type="protein sequence ID" value="KAI4534123.1"/>
    <property type="molecule type" value="Genomic_DNA"/>
</dbReference>
<dbReference type="AlphaFoldDB" id="A0AAD4TTG6"/>
<evidence type="ECO:0000313" key="2">
    <source>
        <dbReference type="EMBL" id="KAI4534123.1"/>
    </source>
</evidence>
<organism evidence="2 3">
    <name type="scientific">Ovis ammon polii</name>
    <dbReference type="NCBI Taxonomy" id="230172"/>
    <lineage>
        <taxon>Eukaryota</taxon>
        <taxon>Metazoa</taxon>
        <taxon>Chordata</taxon>
        <taxon>Craniata</taxon>
        <taxon>Vertebrata</taxon>
        <taxon>Euteleostomi</taxon>
        <taxon>Mammalia</taxon>
        <taxon>Eutheria</taxon>
        <taxon>Laurasiatheria</taxon>
        <taxon>Artiodactyla</taxon>
        <taxon>Ruminantia</taxon>
        <taxon>Pecora</taxon>
        <taxon>Bovidae</taxon>
        <taxon>Caprinae</taxon>
        <taxon>Ovis</taxon>
    </lineage>
</organism>
<evidence type="ECO:0000313" key="3">
    <source>
        <dbReference type="Proteomes" id="UP001214576"/>
    </source>
</evidence>
<dbReference type="Proteomes" id="UP001214576">
    <property type="component" value="Unassembled WGS sequence"/>
</dbReference>
<feature type="compositionally biased region" description="Polar residues" evidence="1">
    <location>
        <begin position="157"/>
        <end position="166"/>
    </location>
</feature>
<feature type="compositionally biased region" description="Basic and acidic residues" evidence="1">
    <location>
        <begin position="201"/>
        <end position="210"/>
    </location>
</feature>
<accession>A0AAD4TTG6</accession>
<sequence>MGAEIHINAQVSLDLRYLRSNPLKSLSEAEEKDALSHSSACPDQAGQRPSPVPRAKEAASDAPATSPAPVSVLSPQLLEAASWLLRAVDSFPCLRISQHPEREGHVAFDSEYQHQLSKLAQNRRSQRLHLHSGLLSSAQSPIDFKAGTERTRGPLTQGLSRCQPNPDNRAKHPSQLEEETGGPEMTLEARHAIPSSVLRPPDNRETEAQNKPRAPWRTPVLSLGRISQTAEETSKMLGTSCVTVSPRPPVSKARERKERGDYPPCWDPQPQNYASIDGETGTQRTEDTSKRLRHQRGAIRTQPGPVPMPICSAQHRT</sequence>
<feature type="region of interest" description="Disordered" evidence="1">
    <location>
        <begin position="141"/>
        <end position="214"/>
    </location>
</feature>
<evidence type="ECO:0000256" key="1">
    <source>
        <dbReference type="SAM" id="MobiDB-lite"/>
    </source>
</evidence>
<protein>
    <submittedName>
        <fullName evidence="2">Uncharacterized protein</fullName>
    </submittedName>
</protein>
<gene>
    <name evidence="2" type="ORF">MG293_014983</name>
</gene>
<feature type="region of interest" description="Disordered" evidence="1">
    <location>
        <begin position="26"/>
        <end position="70"/>
    </location>
</feature>
<feature type="region of interest" description="Disordered" evidence="1">
    <location>
        <begin position="232"/>
        <end position="294"/>
    </location>
</feature>
<feature type="compositionally biased region" description="Low complexity" evidence="1">
    <location>
        <begin position="60"/>
        <end position="70"/>
    </location>
</feature>